<protein>
    <submittedName>
        <fullName evidence="3">Uncharacterized protein</fullName>
    </submittedName>
</protein>
<reference evidence="3" key="1">
    <citation type="submission" date="2021-01" db="EMBL/GenBank/DDBJ databases">
        <authorList>
            <person name="Corre E."/>
            <person name="Pelletier E."/>
            <person name="Niang G."/>
            <person name="Scheremetjew M."/>
            <person name="Finn R."/>
            <person name="Kale V."/>
            <person name="Holt S."/>
            <person name="Cochrane G."/>
            <person name="Meng A."/>
            <person name="Brown T."/>
            <person name="Cohen L."/>
        </authorList>
    </citation>
    <scope>NUCLEOTIDE SEQUENCE</scope>
    <source>
        <strain evidence="3">CCCM811</strain>
    </source>
</reference>
<gene>
    <name evidence="2" type="ORF">LGLO00237_LOCUS36002</name>
    <name evidence="3" type="ORF">LGLO00237_LOCUS36003</name>
</gene>
<evidence type="ECO:0000256" key="1">
    <source>
        <dbReference type="SAM" id="MobiDB-lite"/>
    </source>
</evidence>
<dbReference type="AlphaFoldDB" id="A0A6V3UNJ9"/>
<sequence>MDALLEAVSFLSNRDRVDPKRSISEKVQPVRTKGRKDYRRNAAKIDAGTEQSSQHNRFTKLEVKQFPHKDTTLLSYGNKLDSDRPNSKKAKAVGSKGRINHRPKAAQIDDRIDQSSQHNGRTKVKVEQLPHNSGLPSRDFETKTPPPMLSATKSSLQSSPLPLDSHWKLSTRHTSQQNFSQHIAVNTFERDYKVQLTKEGARDIERKEKVKSIQTTRLNGAAQTWMPQYVNQILREYEQKPRPSYAENVTDNTDVGGQKPVLRRKASYRPSDSSNHWKRRYDEETWTCPNQCGKFYRLSSYRSISNHLAICHHAYDTPLPPNHLAPNVQAGFHKRYRERSSVAVQPLLEWETRTTVSVFPAAFSEPSRKKRQRLVPNFHHRTTVGR</sequence>
<proteinExistence type="predicted"/>
<feature type="region of interest" description="Disordered" evidence="1">
    <location>
        <begin position="16"/>
        <end position="57"/>
    </location>
</feature>
<organism evidence="3">
    <name type="scientific">Lotharella globosa</name>
    <dbReference type="NCBI Taxonomy" id="91324"/>
    <lineage>
        <taxon>Eukaryota</taxon>
        <taxon>Sar</taxon>
        <taxon>Rhizaria</taxon>
        <taxon>Cercozoa</taxon>
        <taxon>Chlorarachniophyceae</taxon>
        <taxon>Lotharella</taxon>
    </lineage>
</organism>
<dbReference type="EMBL" id="HBIV01052497">
    <property type="protein sequence ID" value="CAE0684214.1"/>
    <property type="molecule type" value="Transcribed_RNA"/>
</dbReference>
<feature type="region of interest" description="Disordered" evidence="1">
    <location>
        <begin position="76"/>
        <end position="161"/>
    </location>
</feature>
<feature type="compositionally biased region" description="Basic residues" evidence="1">
    <location>
        <begin position="32"/>
        <end position="42"/>
    </location>
</feature>
<evidence type="ECO:0000313" key="3">
    <source>
        <dbReference type="EMBL" id="CAE0684215.1"/>
    </source>
</evidence>
<name>A0A6V3UNJ9_9EUKA</name>
<dbReference type="EMBL" id="HBIV01052498">
    <property type="protein sequence ID" value="CAE0684215.1"/>
    <property type="molecule type" value="Transcribed_RNA"/>
</dbReference>
<feature type="region of interest" description="Disordered" evidence="1">
    <location>
        <begin position="243"/>
        <end position="280"/>
    </location>
</feature>
<evidence type="ECO:0000313" key="2">
    <source>
        <dbReference type="EMBL" id="CAE0684214.1"/>
    </source>
</evidence>
<accession>A0A6V3UNJ9</accession>